<feature type="domain" description="Beta-lactamase-related" evidence="1">
    <location>
        <begin position="43"/>
        <end position="366"/>
    </location>
</feature>
<dbReference type="PANTHER" id="PTHR46825">
    <property type="entry name" value="D-ALANYL-D-ALANINE-CARBOXYPEPTIDASE/ENDOPEPTIDASE AMPH"/>
    <property type="match status" value="1"/>
</dbReference>
<dbReference type="RefSeq" id="WP_182218121.1">
    <property type="nucleotide sequence ID" value="NZ_JACEZS010000010.1"/>
</dbReference>
<dbReference type="Proteomes" id="UP000566711">
    <property type="component" value="Unassembled WGS sequence"/>
</dbReference>
<gene>
    <name evidence="2" type="ORF">H3H36_12770</name>
</gene>
<sequence length="387" mass="42052">MNERQDQPWITVLLRWALPLGGWCVAQLACAIEAPSPVDRVVQQAAVDFMAAPHAVGLSIGVIEAGKSYRYHFGTVSTAQRRRPDDATLYPIASLTKTFTGALLAQAALDNKLALDDDVRRYLGAGYDNLCYEQQPVRLYHLLNHRSGLPFVLPDKPEAAPGFGHDAVPFPQRIDAIIAGSSRAAFYADLHRVKLSAPPGEHFQYSNAAAQLAGYILERRYGSSFDALLRQQITGPLGMRDTVIVPNPQQQGRLVIGYDDSGTAQPYGPVQSQAAGALKSSLADMLAYARWQLDERDPAVALSHQPTYAHDDYAVGLNWQMLRRGPQRVIWQDGAIPGFASLLVLEPEAGVAIVLLSNELDSGTLGRLRTLANTIASGLHQDALAVP</sequence>
<dbReference type="InterPro" id="IPR012338">
    <property type="entry name" value="Beta-lactam/transpept-like"/>
</dbReference>
<dbReference type="InterPro" id="IPR001466">
    <property type="entry name" value="Beta-lactam-related"/>
</dbReference>
<evidence type="ECO:0000259" key="1">
    <source>
        <dbReference type="Pfam" id="PF00144"/>
    </source>
</evidence>
<dbReference type="Pfam" id="PF00144">
    <property type="entry name" value="Beta-lactamase"/>
    <property type="match status" value="1"/>
</dbReference>
<reference evidence="2 3" key="1">
    <citation type="submission" date="2020-07" db="EMBL/GenBank/DDBJ databases">
        <title>Novel species isolated from subtropical streams in China.</title>
        <authorList>
            <person name="Lu H."/>
        </authorList>
    </citation>
    <scope>NUCLEOTIDE SEQUENCE [LARGE SCALE GENOMIC DNA]</scope>
    <source>
        <strain evidence="2 3">FT3S</strain>
    </source>
</reference>
<dbReference type="InterPro" id="IPR050491">
    <property type="entry name" value="AmpC-like"/>
</dbReference>
<dbReference type="PANTHER" id="PTHR46825:SF8">
    <property type="entry name" value="BETA-LACTAMASE-RELATED"/>
    <property type="match status" value="1"/>
</dbReference>
<dbReference type="EMBL" id="JACEZS010000010">
    <property type="protein sequence ID" value="MBA5606227.1"/>
    <property type="molecule type" value="Genomic_DNA"/>
</dbReference>
<evidence type="ECO:0000313" key="2">
    <source>
        <dbReference type="EMBL" id="MBA5606227.1"/>
    </source>
</evidence>
<comment type="caution">
    <text evidence="2">The sequence shown here is derived from an EMBL/GenBank/DDBJ whole genome shotgun (WGS) entry which is preliminary data.</text>
</comment>
<accession>A0A7W2I764</accession>
<dbReference type="AlphaFoldDB" id="A0A7W2I764"/>
<name>A0A7W2I764_9BURK</name>
<protein>
    <submittedName>
        <fullName evidence="2">Beta-lactamase family protein</fullName>
    </submittedName>
</protein>
<evidence type="ECO:0000313" key="3">
    <source>
        <dbReference type="Proteomes" id="UP000566711"/>
    </source>
</evidence>
<keyword evidence="3" id="KW-1185">Reference proteome</keyword>
<dbReference type="Gene3D" id="3.40.710.10">
    <property type="entry name" value="DD-peptidase/beta-lactamase superfamily"/>
    <property type="match status" value="1"/>
</dbReference>
<proteinExistence type="predicted"/>
<organism evidence="2 3">
    <name type="scientific">Rugamonas fusca</name>
    <dbReference type="NCBI Taxonomy" id="2758568"/>
    <lineage>
        <taxon>Bacteria</taxon>
        <taxon>Pseudomonadati</taxon>
        <taxon>Pseudomonadota</taxon>
        <taxon>Betaproteobacteria</taxon>
        <taxon>Burkholderiales</taxon>
        <taxon>Oxalobacteraceae</taxon>
        <taxon>Telluria group</taxon>
        <taxon>Rugamonas</taxon>
    </lineage>
</organism>
<dbReference type="SUPFAM" id="SSF56601">
    <property type="entry name" value="beta-lactamase/transpeptidase-like"/>
    <property type="match status" value="1"/>
</dbReference>